<organism evidence="1 2">
    <name type="scientific">Schistosoma margrebowiei</name>
    <dbReference type="NCBI Taxonomy" id="48269"/>
    <lineage>
        <taxon>Eukaryota</taxon>
        <taxon>Metazoa</taxon>
        <taxon>Spiralia</taxon>
        <taxon>Lophotrochozoa</taxon>
        <taxon>Platyhelminthes</taxon>
        <taxon>Trematoda</taxon>
        <taxon>Digenea</taxon>
        <taxon>Strigeidida</taxon>
        <taxon>Schistosomatoidea</taxon>
        <taxon>Schistosomatidae</taxon>
        <taxon>Schistosoma</taxon>
    </lineage>
</organism>
<keyword evidence="2" id="KW-1185">Reference proteome</keyword>
<sequence>MKDLNFGDDLPLLSHTREKMKMKTTSVAVASALVGLNIHNGKSKILKYNKENTNLITLDGETLEHVQSFT</sequence>
<gene>
    <name evidence="1" type="ORF">SMRZ_LOCUS3398</name>
</gene>
<dbReference type="EMBL" id="UZAI01000966">
    <property type="protein sequence ID" value="VDO57961.1"/>
    <property type="molecule type" value="Genomic_DNA"/>
</dbReference>
<evidence type="ECO:0000313" key="1">
    <source>
        <dbReference type="EMBL" id="VDO57961.1"/>
    </source>
</evidence>
<name>A0A183LHX3_9TREM</name>
<protein>
    <submittedName>
        <fullName evidence="1">Uncharacterized protein</fullName>
    </submittedName>
</protein>
<dbReference type="Proteomes" id="UP000277204">
    <property type="component" value="Unassembled WGS sequence"/>
</dbReference>
<accession>A0A183LHX3</accession>
<proteinExistence type="predicted"/>
<evidence type="ECO:0000313" key="2">
    <source>
        <dbReference type="Proteomes" id="UP000277204"/>
    </source>
</evidence>
<reference evidence="1 2" key="1">
    <citation type="submission" date="2018-11" db="EMBL/GenBank/DDBJ databases">
        <authorList>
            <consortium name="Pathogen Informatics"/>
        </authorList>
    </citation>
    <scope>NUCLEOTIDE SEQUENCE [LARGE SCALE GENOMIC DNA]</scope>
    <source>
        <strain evidence="1 2">Zambia</strain>
    </source>
</reference>
<dbReference type="AlphaFoldDB" id="A0A183LHX3"/>